<dbReference type="InterPro" id="IPR042094">
    <property type="entry name" value="T2SS_GspF_sf"/>
</dbReference>
<dbReference type="CDD" id="cd01129">
    <property type="entry name" value="PulE-GspE-like"/>
    <property type="match status" value="1"/>
</dbReference>
<dbReference type="InterPro" id="IPR004846">
    <property type="entry name" value="T2SS/T3SS_dom"/>
</dbReference>
<dbReference type="Gene3D" id="3.55.50.30">
    <property type="match status" value="1"/>
</dbReference>
<gene>
    <name evidence="14" type="primary">hxcR</name>
    <name evidence="14" type="ORF">SPIL2461_LOCUS8222</name>
</gene>
<dbReference type="InterPro" id="IPR011514">
    <property type="entry name" value="Secretin_N_2"/>
</dbReference>
<reference evidence="14" key="1">
    <citation type="submission" date="2021-02" db="EMBL/GenBank/DDBJ databases">
        <authorList>
            <person name="Dougan E. K."/>
            <person name="Rhodes N."/>
            <person name="Thang M."/>
            <person name="Chan C."/>
        </authorList>
    </citation>
    <scope>NUCLEOTIDE SEQUENCE</scope>
</reference>
<feature type="transmembrane region" description="Helical" evidence="11">
    <location>
        <begin position="874"/>
        <end position="899"/>
    </location>
</feature>
<evidence type="ECO:0000256" key="7">
    <source>
        <dbReference type="ARBA" id="ARBA00022840"/>
    </source>
</evidence>
<dbReference type="InterPro" id="IPR007831">
    <property type="entry name" value="T2SS_GspE_N"/>
</dbReference>
<dbReference type="PANTHER" id="PTHR30258">
    <property type="entry name" value="TYPE II SECRETION SYSTEM PROTEIN GSPE-RELATED"/>
    <property type="match status" value="1"/>
</dbReference>
<dbReference type="Gene3D" id="3.30.300.160">
    <property type="entry name" value="Type II secretion system, protein E, N-terminal domain"/>
    <property type="match status" value="1"/>
</dbReference>
<evidence type="ECO:0000256" key="10">
    <source>
        <dbReference type="SAM" id="MobiDB-lite"/>
    </source>
</evidence>
<feature type="transmembrane region" description="Helical" evidence="11">
    <location>
        <begin position="833"/>
        <end position="854"/>
    </location>
</feature>
<dbReference type="EMBL" id="CAJNIZ010013336">
    <property type="protein sequence ID" value="CAE7347013.1"/>
    <property type="molecule type" value="Genomic_DNA"/>
</dbReference>
<keyword evidence="8 11" id="KW-1133">Transmembrane helix</keyword>
<proteinExistence type="inferred from homology"/>
<dbReference type="Pfam" id="PF07655">
    <property type="entry name" value="Secretin_N_2"/>
    <property type="match status" value="1"/>
</dbReference>
<feature type="transmembrane region" description="Helical" evidence="11">
    <location>
        <begin position="1032"/>
        <end position="1053"/>
    </location>
</feature>
<feature type="transmembrane region" description="Helical" evidence="11">
    <location>
        <begin position="1065"/>
        <end position="1086"/>
    </location>
</feature>
<dbReference type="InterPro" id="IPR037257">
    <property type="entry name" value="T2SS_E_N_sf"/>
</dbReference>
<dbReference type="Gene3D" id="3.30.700.10">
    <property type="entry name" value="Glycoprotein, Type 4 Pilin"/>
    <property type="match status" value="2"/>
</dbReference>
<evidence type="ECO:0000259" key="13">
    <source>
        <dbReference type="PROSITE" id="PS00662"/>
    </source>
</evidence>
<evidence type="ECO:0000256" key="5">
    <source>
        <dbReference type="ARBA" id="ARBA00022692"/>
    </source>
</evidence>
<dbReference type="GO" id="GO:0009306">
    <property type="term" value="P:protein secretion"/>
    <property type="evidence" value="ECO:0007669"/>
    <property type="project" value="InterPro"/>
</dbReference>
<feature type="domain" description="Bacterial type II secretion system protein E" evidence="13">
    <location>
        <begin position="547"/>
        <end position="561"/>
    </location>
</feature>
<dbReference type="PANTHER" id="PTHR30258:SF1">
    <property type="entry name" value="PROTEIN TRANSPORT PROTEIN HOFB HOMOLOG"/>
    <property type="match status" value="1"/>
</dbReference>
<dbReference type="InterPro" id="IPR027417">
    <property type="entry name" value="P-loop_NTPase"/>
</dbReference>
<dbReference type="NCBIfam" id="TIGR02532">
    <property type="entry name" value="IV_pilin_GFxxxE"/>
    <property type="match status" value="1"/>
</dbReference>
<dbReference type="Proteomes" id="UP000649617">
    <property type="component" value="Unassembled WGS sequence"/>
</dbReference>
<feature type="compositionally biased region" description="Low complexity" evidence="10">
    <location>
        <begin position="2138"/>
        <end position="2154"/>
    </location>
</feature>
<keyword evidence="6" id="KW-0547">Nucleotide-binding</keyword>
<evidence type="ECO:0000256" key="9">
    <source>
        <dbReference type="ARBA" id="ARBA00023136"/>
    </source>
</evidence>
<dbReference type="SUPFAM" id="SSF160246">
    <property type="entry name" value="EspE N-terminal domain-like"/>
    <property type="match status" value="1"/>
</dbReference>
<dbReference type="FunFam" id="1.20.81.30:FF:000001">
    <property type="entry name" value="Type II secretion system protein F"/>
    <property type="match status" value="1"/>
</dbReference>
<evidence type="ECO:0000313" key="15">
    <source>
        <dbReference type="Proteomes" id="UP000649617"/>
    </source>
</evidence>
<keyword evidence="4" id="KW-0997">Cell inner membrane</keyword>
<dbReference type="PRINTS" id="PR00812">
    <property type="entry name" value="BCTERIALGSPF"/>
</dbReference>
<organism evidence="14 15">
    <name type="scientific">Symbiodinium pilosum</name>
    <name type="common">Dinoflagellate</name>
    <dbReference type="NCBI Taxonomy" id="2952"/>
    <lineage>
        <taxon>Eukaryota</taxon>
        <taxon>Sar</taxon>
        <taxon>Alveolata</taxon>
        <taxon>Dinophyceae</taxon>
        <taxon>Suessiales</taxon>
        <taxon>Symbiodiniaceae</taxon>
        <taxon>Symbiodinium</taxon>
    </lineage>
</organism>
<dbReference type="Gene3D" id="3.40.50.300">
    <property type="entry name" value="P-loop containing nucleotide triphosphate hydrolases"/>
    <property type="match status" value="1"/>
</dbReference>
<dbReference type="OrthoDB" id="439827at2759"/>
<keyword evidence="3" id="KW-1003">Cell membrane</keyword>
<dbReference type="SUPFAM" id="SSF52540">
    <property type="entry name" value="P-loop containing nucleoside triphosphate hydrolases"/>
    <property type="match status" value="1"/>
</dbReference>
<name>A0A812PGC8_SYMPI</name>
<dbReference type="Gene3D" id="1.20.81.30">
    <property type="entry name" value="Type II secretion system (T2SS), domain F"/>
    <property type="match status" value="2"/>
</dbReference>
<evidence type="ECO:0000256" key="1">
    <source>
        <dbReference type="ARBA" id="ARBA00004429"/>
    </source>
</evidence>
<keyword evidence="12" id="KW-0732">Signal</keyword>
<dbReference type="Pfam" id="PF00263">
    <property type="entry name" value="Secretin"/>
    <property type="match status" value="1"/>
</dbReference>
<sequence>MEVIGVLAVIAIIAAVATPQIFQAIQDAKVTSLVQEANDLKAAVARYYKDTGTWPRHIPTRNEDHFNQLMRNSDSSGNAIAGWNGPYIESQLSNPITPGGYLDLQVTSNANYACDLDGDGNGDGTFITYRIDGVPDNLAQNISQMLDKDGANTTGDEAWQAAGRVKRYGGNHGSATPRVSKPLGQRLVEAGLLTEPQLDLALREQKRDGGFLGQVLVELGFVTEEDITACLALENDVEMVSVRDLEVSPDLLSLVSYETARTHKLIPLAIDDGELTVVFADALDVVAQDAVERESKRTIRVATAPEPHILEAIERNYARSSSINETIEQVLSGDSLDVTAADQDSPMVRLVDQIFATAIKHKATDIHLQPEERNMRVRLRVDGILREEIVVPKAIQSAVLARVKLMANLDITEKRVPQDGRIRFTFGSGYVDLRVSTLPTNHGESIVMRLLDGGAVQLSLAELGFAPDDLRRIEQAISHPYGMVLVTGPTGSGKTTTLYTALGTIDREARSVFTLEDPIEYTLPMIRQTQVNADIGMDFAAGLRSLLRQDPDVILVGEIRDAETAELATRAAMTGHLVFSTLHTNSAVGVIPRLVDMGIDRFLLPSALVGIVGQRLLRKLCVSCKIQVEGANPLLLGDLADVTDVSDHHWQPVGCDQCNGSGYSGRMAVYEVLLVDTSFHDAMLEGSVESKLLELARAGGMTTMLEDGLAKAQQGLTSVAEVLRVLRDLVDFFNGLATLVDAGVDIAESLNVLVNETVDEGFKQILDDVRLNIQSGVNFFDAMSAHPEVFTAEICNLVRAGEHSGELVAACYDISEHLEWLDQLMGDVKQATMYPAMIATAVMGLVFLMFSFVVPQFSVIFDSLNIELPTITKVVVTIGAFCNSHWWAMLLAIGGLFAGLKFGPVYSPKMAYTMDKVKLRMPVFGPINQLLVLSRFAHNMALMLKAGVPIIEALSLVSGVVANRVMQAALDSAQQAVTDGRRMSKALSDHDVVSPIVMRMIVVGEETGKLDSCLEKVSTRMDDEIPRRIKRLFGILEPVIILVLLGIVGHTRMNKSKGFSLLEMIGVMAVMAILAGALAPSVFQLIEEGYQTAEQQSLGTISDALQKSIVRDRRIPTTTLSDWSNAVAQYASLPPARITTNDKNFSRRLYADPMFFNASNQNFPGYTQISGLANVPYSPRLMVVSSLAGNVTANLNTHDRFTDVWEQNIGALLVEDDVLMIERINLAPLFVRILLNNANASQAGFALENGGENAVSAASGGVDGARTVYVLRGTQIGLTSAPYPGDMSRTRYAISWLYGEFRIARFHRDEIAEQWESPEQVESYADLVRVLDQAAQAINLGDKGDVTVVHEHDLHTHEYLEVPAMKRRDLERYLHRRVQQDKSFDEEAAWCFHQVAHAGGKEGVLLHLLPKRIVKSTLAACGAVGLAPKQYVPLTEIVSDYLPTLDLNVDDMVVVVACFKARTEIIIALADGEALFVRELNYGLSASTYERLVTDVNRTLRYGRQQLGRSVTKALMMGDISAELVEPLETNIDVPVSFDEQASDPYFWTLWATRLSGKLSANFISVFAQKNITADAVRRVAAWSTAAVLMVTTVMTLFTGGLVTHRADQIRGIESRTEEVRVLIEQVEQKLWEGRLKQDHLGRLQATSKNLPALLVVHLGQLTPPEVTLTRVNVARQESAWRVLINGTVAGDLRESARILANLEMQLSEPPWQISFSKSFTNTWMQQFAQGKLQREGENGLSILDELVELEVSEYRLDSQLNDLELELASIDVESLSTAIEAENDKVFQGFPELAAWAENLAAIAADRSMVFSYQAKVPHLSPVPDVLEVPVTLTFKAAPDSADNLFDQSMALIGFILRDHWHMDVLQTQALGDGDGLDAISIQAQVWVRDRFGFVDLAALQAQIPAENQDVDELFEQYVEEIGMLDEFSVANNVAVTTRRIGESRDAIGWLNDVARDPFDGGALDAQAHAIGLHETLPKVGAVFLGGGVKAAVLNNKLLRIGDAIDSFVVTDIDAEHVEVSRNGKFYRTPVSSISYAGQLAFTRPCEEPLYSFVINNMPVKQGLRQFGRAYGLNIIADEDVTGILDVEFRDLPLERALSLMLDSLDYYWEINDGVIRARSQETRRIQLDYLRLVRSGNGSSSAKVSSSSSEGGSSPGGGSDDEAGSIVIAQTDEIEFWGELQAQLEQLLSESGSIVMNSLSGTLQVTDQHAHVESVANYIDHVNRSIHRQVDIEVKILEVVLEDSSALGVNWSRVSRVLDSGTNVDFSTSGIVTSPAGGIAPLSSVLNLSAFNLKNDGNTRIQAVVEALEEQGDVEIVSQPHVRTMNNQTSLIKVGTDRTFFRREQSTDSTSAGSITTATDIPQVVTEGVVLSITPQIGDTGWIMMDISPVVTRVSSVSVVEDVNGVIQSSAPNLDVAQVSSLVRARSGDTVVLGGLIQSADSNTKRGVPGLTRLGPFSKLLGGEYKASSRKELIMILSSEPRADEQAVAEIPARAEQNLHPQDFQNIRAQLAQMSFADGQALVAGFLDDHPTHREARITLARLQVLDNDPASALLTLDSLVASVAAKNHSDWQPWFWTGTAYLALGEIESARRMLDVAVSKEGQVVEIWVQLAVLEQELDNHAAALQYIGIAEQIDAQAAQIYLNRAYSLERLGEFDAALSAYQQFMSSRMSPGAEALRPSVMRRMALLAERQQAAEENSGQSS</sequence>
<keyword evidence="15" id="KW-1185">Reference proteome</keyword>
<dbReference type="InterPro" id="IPR012902">
    <property type="entry name" value="N_methyl_site"/>
</dbReference>
<dbReference type="InterPro" id="IPR003004">
    <property type="entry name" value="GspF/PilC"/>
</dbReference>
<dbReference type="Pfam" id="PF05157">
    <property type="entry name" value="MshEN"/>
    <property type="match status" value="1"/>
</dbReference>
<comment type="subcellular location">
    <subcellularLocation>
        <location evidence="1">Cell inner membrane</location>
        <topology evidence="1">Multi-pass membrane protein</topology>
    </subcellularLocation>
</comment>
<evidence type="ECO:0000256" key="12">
    <source>
        <dbReference type="SAM" id="SignalP"/>
    </source>
</evidence>
<dbReference type="Pfam" id="PF07963">
    <property type="entry name" value="N_methyl"/>
    <property type="match status" value="1"/>
</dbReference>
<keyword evidence="5 11" id="KW-0812">Transmembrane</keyword>
<feature type="transmembrane region" description="Helical" evidence="11">
    <location>
        <begin position="1580"/>
        <end position="1603"/>
    </location>
</feature>
<dbReference type="InterPro" id="IPR001482">
    <property type="entry name" value="T2SS/T4SS_dom"/>
</dbReference>
<dbReference type="InterPro" id="IPR018076">
    <property type="entry name" value="T2SS_GspF_dom"/>
</dbReference>
<dbReference type="InterPro" id="IPR003593">
    <property type="entry name" value="AAA+_ATPase"/>
</dbReference>
<dbReference type="GO" id="GO:0005886">
    <property type="term" value="C:plasma membrane"/>
    <property type="evidence" value="ECO:0007669"/>
    <property type="project" value="UniProtKB-SubCell"/>
</dbReference>
<evidence type="ECO:0000256" key="6">
    <source>
        <dbReference type="ARBA" id="ARBA00022741"/>
    </source>
</evidence>
<evidence type="ECO:0000256" key="4">
    <source>
        <dbReference type="ARBA" id="ARBA00022519"/>
    </source>
</evidence>
<dbReference type="InterPro" id="IPR045584">
    <property type="entry name" value="Pilin-like"/>
</dbReference>
<dbReference type="Pfam" id="PF00482">
    <property type="entry name" value="T2SSF"/>
    <property type="match status" value="2"/>
</dbReference>
<dbReference type="GO" id="GO:0019867">
    <property type="term" value="C:outer membrane"/>
    <property type="evidence" value="ECO:0007669"/>
    <property type="project" value="InterPro"/>
</dbReference>
<evidence type="ECO:0000256" key="11">
    <source>
        <dbReference type="SAM" id="Phobius"/>
    </source>
</evidence>
<dbReference type="SUPFAM" id="SSF48452">
    <property type="entry name" value="TPR-like"/>
    <property type="match status" value="1"/>
</dbReference>
<dbReference type="Gene3D" id="1.25.40.10">
    <property type="entry name" value="Tetratricopeptide repeat domain"/>
    <property type="match status" value="1"/>
</dbReference>
<dbReference type="GO" id="GO:0016887">
    <property type="term" value="F:ATP hydrolysis activity"/>
    <property type="evidence" value="ECO:0007669"/>
    <property type="project" value="TreeGrafter"/>
</dbReference>
<dbReference type="GO" id="GO:0005524">
    <property type="term" value="F:ATP binding"/>
    <property type="evidence" value="ECO:0007669"/>
    <property type="project" value="UniProtKB-KW"/>
</dbReference>
<accession>A0A812PGC8</accession>
<protein>
    <submittedName>
        <fullName evidence="14">HxcR protein</fullName>
    </submittedName>
</protein>
<dbReference type="PROSITE" id="PS00662">
    <property type="entry name" value="T2SP_E"/>
    <property type="match status" value="1"/>
</dbReference>
<comment type="caution">
    <text evidence="14">The sequence shown here is derived from an EMBL/GenBank/DDBJ whole genome shotgun (WGS) entry which is preliminary data.</text>
</comment>
<dbReference type="Pfam" id="PF00437">
    <property type="entry name" value="T2SSE"/>
    <property type="match status" value="1"/>
</dbReference>
<keyword evidence="7" id="KW-0067">ATP-binding</keyword>
<keyword evidence="9 11" id="KW-0472">Membrane</keyword>
<dbReference type="InterPro" id="IPR011990">
    <property type="entry name" value="TPR-like_helical_dom_sf"/>
</dbReference>
<comment type="similarity">
    <text evidence="2">Belongs to the GSP F family.</text>
</comment>
<evidence type="ECO:0000256" key="2">
    <source>
        <dbReference type="ARBA" id="ARBA00005745"/>
    </source>
</evidence>
<dbReference type="Gene3D" id="3.30.450.90">
    <property type="match status" value="1"/>
</dbReference>
<evidence type="ECO:0000256" key="8">
    <source>
        <dbReference type="ARBA" id="ARBA00022989"/>
    </source>
</evidence>
<dbReference type="SUPFAM" id="SSF54523">
    <property type="entry name" value="Pili subunits"/>
    <property type="match status" value="2"/>
</dbReference>
<feature type="chain" id="PRO_5032634172" evidence="12">
    <location>
        <begin position="20"/>
        <end position="2706"/>
    </location>
</feature>
<feature type="signal peptide" evidence="12">
    <location>
        <begin position="1"/>
        <end position="19"/>
    </location>
</feature>
<dbReference type="SMART" id="SM00382">
    <property type="entry name" value="AAA"/>
    <property type="match status" value="1"/>
</dbReference>
<feature type="region of interest" description="Disordered" evidence="10">
    <location>
        <begin position="2138"/>
        <end position="2165"/>
    </location>
</feature>
<dbReference type="PROSITE" id="PS00409">
    <property type="entry name" value="PROKAR_NTER_METHYL"/>
    <property type="match status" value="1"/>
</dbReference>
<evidence type="ECO:0000313" key="14">
    <source>
        <dbReference type="EMBL" id="CAE7347013.1"/>
    </source>
</evidence>
<evidence type="ECO:0000256" key="3">
    <source>
        <dbReference type="ARBA" id="ARBA00022475"/>
    </source>
</evidence>